<dbReference type="SUPFAM" id="SSF55729">
    <property type="entry name" value="Acyl-CoA N-acyltransferases (Nat)"/>
    <property type="match status" value="1"/>
</dbReference>
<dbReference type="EMBL" id="JAGGLC010000006">
    <property type="protein sequence ID" value="MBP1988197.1"/>
    <property type="molecule type" value="Genomic_DNA"/>
</dbReference>
<dbReference type="GO" id="GO:0031415">
    <property type="term" value="C:NatA complex"/>
    <property type="evidence" value="ECO:0007669"/>
    <property type="project" value="InterPro"/>
</dbReference>
<keyword evidence="5" id="KW-1185">Reference proteome</keyword>
<keyword evidence="2 4" id="KW-0012">Acyltransferase</keyword>
<dbReference type="RefSeq" id="WP_209492533.1">
    <property type="nucleotide sequence ID" value="NZ_JAGGLC010000006.1"/>
</dbReference>
<proteinExistence type="predicted"/>
<comment type="caution">
    <text evidence="4">The sequence shown here is derived from an EMBL/GenBank/DDBJ whole genome shotgun (WGS) entry which is preliminary data.</text>
</comment>
<dbReference type="Gene3D" id="3.40.630.30">
    <property type="match status" value="1"/>
</dbReference>
<dbReference type="AlphaFoldDB" id="A0A8T4GYX2"/>
<dbReference type="InterPro" id="IPR000182">
    <property type="entry name" value="GNAT_dom"/>
</dbReference>
<evidence type="ECO:0000259" key="3">
    <source>
        <dbReference type="PROSITE" id="PS51186"/>
    </source>
</evidence>
<dbReference type="GO" id="GO:0008999">
    <property type="term" value="F:protein-N-terminal-alanine acetyltransferase activity"/>
    <property type="evidence" value="ECO:0007669"/>
    <property type="project" value="UniProtKB-EC"/>
</dbReference>
<dbReference type="InterPro" id="IPR006464">
    <property type="entry name" value="AcTrfase_RimI/Ard1"/>
</dbReference>
<dbReference type="CDD" id="cd04301">
    <property type="entry name" value="NAT_SF"/>
    <property type="match status" value="1"/>
</dbReference>
<sequence length="165" mass="17927">MTSTSEPPTAEDLTIREAGRADLLAVFRIEKAVFPQPWPFASFEQFLGNPGFLVATEDGAVVGYAIADVTASGGRDLGHLKDIAVHPKAQGRGVGRALLRRVLVSMAVAGANVVKLEVRESNEIAQSLYDDVGFERVRRVPSYYDDGEDAYVMVLDIETWSRDGA</sequence>
<dbReference type="Proteomes" id="UP000823736">
    <property type="component" value="Unassembled WGS sequence"/>
</dbReference>
<evidence type="ECO:0000313" key="4">
    <source>
        <dbReference type="EMBL" id="MBP1988197.1"/>
    </source>
</evidence>
<organism evidence="4 5">
    <name type="scientific">Halolamina salifodinae</name>
    <dbReference type="NCBI Taxonomy" id="1202767"/>
    <lineage>
        <taxon>Archaea</taxon>
        <taxon>Methanobacteriati</taxon>
        <taxon>Methanobacteriota</taxon>
        <taxon>Stenosarchaea group</taxon>
        <taxon>Halobacteria</taxon>
        <taxon>Halobacteriales</taxon>
        <taxon>Haloferacaceae</taxon>
    </lineage>
</organism>
<keyword evidence="1 4" id="KW-0808">Transferase</keyword>
<evidence type="ECO:0000256" key="2">
    <source>
        <dbReference type="ARBA" id="ARBA00023315"/>
    </source>
</evidence>
<reference evidence="4" key="1">
    <citation type="submission" date="2021-03" db="EMBL/GenBank/DDBJ databases">
        <title>Genomic Encyclopedia of Type Strains, Phase IV (KMG-IV): sequencing the most valuable type-strain genomes for metagenomic binning, comparative biology and taxonomic classification.</title>
        <authorList>
            <person name="Goeker M."/>
        </authorList>
    </citation>
    <scope>NUCLEOTIDE SEQUENCE</scope>
    <source>
        <strain evidence="4">DSM 26232</strain>
    </source>
</reference>
<dbReference type="PROSITE" id="PS51186">
    <property type="entry name" value="GNAT"/>
    <property type="match status" value="1"/>
</dbReference>
<feature type="domain" description="N-acetyltransferase" evidence="3">
    <location>
        <begin position="13"/>
        <end position="158"/>
    </location>
</feature>
<dbReference type="InterPro" id="IPR045047">
    <property type="entry name" value="Ard1-like"/>
</dbReference>
<name>A0A8T4GYX2_9EURY</name>
<dbReference type="Pfam" id="PF00583">
    <property type="entry name" value="Acetyltransf_1"/>
    <property type="match status" value="1"/>
</dbReference>
<dbReference type="NCBIfam" id="TIGR01575">
    <property type="entry name" value="rimI"/>
    <property type="match status" value="1"/>
</dbReference>
<dbReference type="EC" id="2.3.1.267" evidence="4"/>
<protein>
    <submittedName>
        <fullName evidence="4">Ribosomal-protein-alanine N-acetyltransferase</fullName>
        <ecNumber evidence="4">2.3.1.267</ecNumber>
    </submittedName>
</protein>
<evidence type="ECO:0000313" key="5">
    <source>
        <dbReference type="Proteomes" id="UP000823736"/>
    </source>
</evidence>
<accession>A0A8T4GYX2</accession>
<dbReference type="PANTHER" id="PTHR23091">
    <property type="entry name" value="N-TERMINAL ACETYLTRANSFERASE"/>
    <property type="match status" value="1"/>
</dbReference>
<dbReference type="OrthoDB" id="43754at2157"/>
<dbReference type="InterPro" id="IPR016181">
    <property type="entry name" value="Acyl_CoA_acyltransferase"/>
</dbReference>
<dbReference type="PANTHER" id="PTHR23091:SF4">
    <property type="entry name" value="N-TERMINAL AMINO-ACID N(ALPHA)-ACETYLTRANSFERASE NATA"/>
    <property type="match status" value="1"/>
</dbReference>
<gene>
    <name evidence="4" type="ORF">J2753_002709</name>
</gene>
<evidence type="ECO:0000256" key="1">
    <source>
        <dbReference type="ARBA" id="ARBA00022679"/>
    </source>
</evidence>